<organism evidence="1 2">
    <name type="scientific">Sorghum bicolor</name>
    <name type="common">Sorghum</name>
    <name type="synonym">Sorghum vulgare</name>
    <dbReference type="NCBI Taxonomy" id="4558"/>
    <lineage>
        <taxon>Eukaryota</taxon>
        <taxon>Viridiplantae</taxon>
        <taxon>Streptophyta</taxon>
        <taxon>Embryophyta</taxon>
        <taxon>Tracheophyta</taxon>
        <taxon>Spermatophyta</taxon>
        <taxon>Magnoliopsida</taxon>
        <taxon>Liliopsida</taxon>
        <taxon>Poales</taxon>
        <taxon>Poaceae</taxon>
        <taxon>PACMAD clade</taxon>
        <taxon>Panicoideae</taxon>
        <taxon>Andropogonodae</taxon>
        <taxon>Andropogoneae</taxon>
        <taxon>Sorghinae</taxon>
        <taxon>Sorghum</taxon>
    </lineage>
</organism>
<dbReference type="Proteomes" id="UP000807115">
    <property type="component" value="Chromosome 4"/>
</dbReference>
<gene>
    <name evidence="1" type="ORF">BDA96_04G049400</name>
</gene>
<evidence type="ECO:0000313" key="2">
    <source>
        <dbReference type="Proteomes" id="UP000807115"/>
    </source>
</evidence>
<reference evidence="1" key="1">
    <citation type="journal article" date="2019" name="BMC Genomics">
        <title>A new reference genome for Sorghum bicolor reveals high levels of sequence similarity between sweet and grain genotypes: implications for the genetics of sugar metabolism.</title>
        <authorList>
            <person name="Cooper E.A."/>
            <person name="Brenton Z.W."/>
            <person name="Flinn B.S."/>
            <person name="Jenkins J."/>
            <person name="Shu S."/>
            <person name="Flowers D."/>
            <person name="Luo F."/>
            <person name="Wang Y."/>
            <person name="Xia P."/>
            <person name="Barry K."/>
            <person name="Daum C."/>
            <person name="Lipzen A."/>
            <person name="Yoshinaga Y."/>
            <person name="Schmutz J."/>
            <person name="Saski C."/>
            <person name="Vermerris W."/>
            <person name="Kresovich S."/>
        </authorList>
    </citation>
    <scope>NUCLEOTIDE SEQUENCE</scope>
</reference>
<dbReference type="EMBL" id="CM027683">
    <property type="protein sequence ID" value="KAG0531754.1"/>
    <property type="molecule type" value="Genomic_DNA"/>
</dbReference>
<dbReference type="AlphaFoldDB" id="A0A921R1R3"/>
<name>A0A921R1R3_SORBI</name>
<proteinExistence type="predicted"/>
<reference evidence="1" key="2">
    <citation type="submission" date="2020-10" db="EMBL/GenBank/DDBJ databases">
        <authorList>
            <person name="Cooper E.A."/>
            <person name="Brenton Z.W."/>
            <person name="Flinn B.S."/>
            <person name="Jenkins J."/>
            <person name="Shu S."/>
            <person name="Flowers D."/>
            <person name="Luo F."/>
            <person name="Wang Y."/>
            <person name="Xia P."/>
            <person name="Barry K."/>
            <person name="Daum C."/>
            <person name="Lipzen A."/>
            <person name="Yoshinaga Y."/>
            <person name="Schmutz J."/>
            <person name="Saski C."/>
            <person name="Vermerris W."/>
            <person name="Kresovich S."/>
        </authorList>
    </citation>
    <scope>NUCLEOTIDE SEQUENCE</scope>
</reference>
<accession>A0A921R1R3</accession>
<sequence length="68" mass="8019">MEGIWKSCTVPKDTEDLQDYREETLQYMESLTPGRAYNNLDQSSALRSGYQHGLNFGESIFRKWRLEK</sequence>
<comment type="caution">
    <text evidence="1">The sequence shown here is derived from an EMBL/GenBank/DDBJ whole genome shotgun (WGS) entry which is preliminary data.</text>
</comment>
<evidence type="ECO:0000313" key="1">
    <source>
        <dbReference type="EMBL" id="KAG0531754.1"/>
    </source>
</evidence>
<protein>
    <submittedName>
        <fullName evidence="1">Uncharacterized protein</fullName>
    </submittedName>
</protein>